<evidence type="ECO:0000313" key="1">
    <source>
        <dbReference type="EMBL" id="HGQ85059.1"/>
    </source>
</evidence>
<name>A0A7C4JPY5_9BACT</name>
<gene>
    <name evidence="2" type="ORF">ENM15_02605</name>
    <name evidence="1" type="ORF">ENT66_01325</name>
</gene>
<comment type="caution">
    <text evidence="1">The sequence shown here is derived from an EMBL/GenBank/DDBJ whole genome shotgun (WGS) entry which is preliminary data.</text>
</comment>
<evidence type="ECO:0000313" key="2">
    <source>
        <dbReference type="EMBL" id="HHQ15693.1"/>
    </source>
</evidence>
<dbReference type="AlphaFoldDB" id="A0A7C4JPY5"/>
<organism evidence="1">
    <name type="scientific">Thermodesulfobacterium geofontis</name>
    <dbReference type="NCBI Taxonomy" id="1295609"/>
    <lineage>
        <taxon>Bacteria</taxon>
        <taxon>Pseudomonadati</taxon>
        <taxon>Thermodesulfobacteriota</taxon>
        <taxon>Thermodesulfobacteria</taxon>
        <taxon>Thermodesulfobacteriales</taxon>
        <taxon>Thermodesulfobacteriaceae</taxon>
        <taxon>Thermodesulfobacterium</taxon>
    </lineage>
</organism>
<accession>A0A7C4JPY5</accession>
<dbReference type="EMBL" id="DSZN01000022">
    <property type="protein sequence ID" value="HGQ85059.1"/>
    <property type="molecule type" value="Genomic_DNA"/>
</dbReference>
<protein>
    <submittedName>
        <fullName evidence="1">Uncharacterized protein</fullName>
    </submittedName>
</protein>
<dbReference type="EMBL" id="DRWR01000046">
    <property type="protein sequence ID" value="HHQ15693.1"/>
    <property type="molecule type" value="Genomic_DNA"/>
</dbReference>
<proteinExistence type="predicted"/>
<reference evidence="1" key="1">
    <citation type="journal article" date="2020" name="mSystems">
        <title>Genome- and Community-Level Interaction Insights into Carbon Utilization and Element Cycling Functions of Hydrothermarchaeota in Hydrothermal Sediment.</title>
        <authorList>
            <person name="Zhou Z."/>
            <person name="Liu Y."/>
            <person name="Xu W."/>
            <person name="Pan J."/>
            <person name="Luo Z.H."/>
            <person name="Li M."/>
        </authorList>
    </citation>
    <scope>NUCLEOTIDE SEQUENCE [LARGE SCALE GENOMIC DNA]</scope>
    <source>
        <strain evidence="2">SpSt-106</strain>
        <strain evidence="1">SpSt-6</strain>
    </source>
</reference>
<sequence length="126" mass="15485">MAKQTMKKRKKEIENKYTQQILTFDEQIERMRMLDDYIESILQEHKVFYQICDHIYDEFLNQYTNLDCKFYALGIVADCIGAYFYDQIEKKYITKEEEILKNVLGEEEYEEIKRKEKEERKKILIN</sequence>